<evidence type="ECO:0000313" key="2">
    <source>
        <dbReference type="EMBL" id="QBM26944.1"/>
    </source>
</evidence>
<accession>A0A4P6X0A7</accession>
<sequence length="159" mass="16911" precursor="true">MKHLISIALIAASASAFAQSSVEIKDPWVRATVAQQKATGAFMQLTAKADSKLVEVQSPVAGVVEIHEMAMDNNVMKMRQIPGLALPAGKAVELKPGGYHVMLLDLKAQVKEGDVVPVTLVFEGKDGKRETVEVKAPAKPLATMPAMANKPVPAAEHKH</sequence>
<proteinExistence type="predicted"/>
<evidence type="ECO:0000256" key="1">
    <source>
        <dbReference type="SAM" id="SignalP"/>
    </source>
</evidence>
<dbReference type="Gene3D" id="2.60.40.1890">
    <property type="entry name" value="PCu(A)C copper chaperone"/>
    <property type="match status" value="1"/>
</dbReference>
<protein>
    <recommendedName>
        <fullName evidence="4">Copper chaperone PCu(A)C</fullName>
    </recommendedName>
</protein>
<dbReference type="Proteomes" id="UP000293912">
    <property type="component" value="Chromosome"/>
</dbReference>
<evidence type="ECO:0008006" key="4">
    <source>
        <dbReference type="Google" id="ProtNLM"/>
    </source>
</evidence>
<evidence type="ECO:0000313" key="3">
    <source>
        <dbReference type="Proteomes" id="UP000293912"/>
    </source>
</evidence>
<organism evidence="2 3">
    <name type="scientific">Hydrogenophaga pseudoflava</name>
    <name type="common">Pseudomonas carboxydoflava</name>
    <dbReference type="NCBI Taxonomy" id="47421"/>
    <lineage>
        <taxon>Bacteria</taxon>
        <taxon>Pseudomonadati</taxon>
        <taxon>Pseudomonadota</taxon>
        <taxon>Betaproteobacteria</taxon>
        <taxon>Burkholderiales</taxon>
        <taxon>Comamonadaceae</taxon>
        <taxon>Hydrogenophaga</taxon>
    </lineage>
</organism>
<dbReference type="RefSeq" id="WP_079364504.1">
    <property type="nucleotide sequence ID" value="NZ_CP037867.1"/>
</dbReference>
<feature type="signal peptide" evidence="1">
    <location>
        <begin position="1"/>
        <end position="18"/>
    </location>
</feature>
<dbReference type="Pfam" id="PF04314">
    <property type="entry name" value="PCuAC"/>
    <property type="match status" value="1"/>
</dbReference>
<dbReference type="SUPFAM" id="SSF110087">
    <property type="entry name" value="DR1885-like metal-binding protein"/>
    <property type="match status" value="1"/>
</dbReference>
<dbReference type="KEGG" id="hpse:HPF_04565"/>
<dbReference type="InterPro" id="IPR058248">
    <property type="entry name" value="Lxx211020-like"/>
</dbReference>
<dbReference type="InterPro" id="IPR007410">
    <property type="entry name" value="LpqE-like"/>
</dbReference>
<dbReference type="PANTHER" id="PTHR36302:SF1">
    <property type="entry name" value="COPPER CHAPERONE PCU(A)C"/>
    <property type="match status" value="1"/>
</dbReference>
<feature type="chain" id="PRO_5020849788" description="Copper chaperone PCu(A)C" evidence="1">
    <location>
        <begin position="19"/>
        <end position="159"/>
    </location>
</feature>
<name>A0A4P6X0A7_HYDPS</name>
<dbReference type="InterPro" id="IPR036182">
    <property type="entry name" value="PCuAC_sf"/>
</dbReference>
<dbReference type="PANTHER" id="PTHR36302">
    <property type="entry name" value="BLR7088 PROTEIN"/>
    <property type="match status" value="1"/>
</dbReference>
<keyword evidence="3" id="KW-1185">Reference proteome</keyword>
<dbReference type="AlphaFoldDB" id="A0A4P6X0A7"/>
<gene>
    <name evidence="2" type="ORF">HPF_04565</name>
</gene>
<reference evidence="2 3" key="1">
    <citation type="submission" date="2019-03" db="EMBL/GenBank/DDBJ databases">
        <authorList>
            <person name="Sebastian G."/>
            <person name="Baumann P."/>
            <person name="Ruckert C."/>
            <person name="Kalinowski J."/>
            <person name="Nebel B."/>
            <person name="Takors R."/>
            <person name="Blombach B."/>
        </authorList>
    </citation>
    <scope>NUCLEOTIDE SEQUENCE [LARGE SCALE GENOMIC DNA]</scope>
    <source>
        <strain evidence="2 3">DSM 1084</strain>
    </source>
</reference>
<keyword evidence="1" id="KW-0732">Signal</keyword>
<dbReference type="EMBL" id="CP037867">
    <property type="protein sequence ID" value="QBM26944.1"/>
    <property type="molecule type" value="Genomic_DNA"/>
</dbReference>